<dbReference type="InterPro" id="IPR050638">
    <property type="entry name" value="AA-Vitamin_Transporters"/>
</dbReference>
<evidence type="ECO:0000313" key="8">
    <source>
        <dbReference type="EMBL" id="MCM2680813.1"/>
    </source>
</evidence>
<dbReference type="RefSeq" id="WP_251262291.1">
    <property type="nucleotide sequence ID" value="NZ_JAMQGP010000007.1"/>
</dbReference>
<dbReference type="EMBL" id="JAMQGP010000007">
    <property type="protein sequence ID" value="MCM2680813.1"/>
    <property type="molecule type" value="Genomic_DNA"/>
</dbReference>
<dbReference type="SUPFAM" id="SSF103481">
    <property type="entry name" value="Multidrug resistance efflux transporter EmrE"/>
    <property type="match status" value="2"/>
</dbReference>
<dbReference type="Proteomes" id="UP001165393">
    <property type="component" value="Unassembled WGS sequence"/>
</dbReference>
<dbReference type="GO" id="GO:0005886">
    <property type="term" value="C:plasma membrane"/>
    <property type="evidence" value="ECO:0007669"/>
    <property type="project" value="UniProtKB-SubCell"/>
</dbReference>
<dbReference type="AlphaFoldDB" id="A0AA42B8R7"/>
<name>A0AA42B8R7_9GAMM</name>
<accession>A0AA42B8R7</accession>
<feature type="transmembrane region" description="Helical" evidence="6">
    <location>
        <begin position="268"/>
        <end position="287"/>
    </location>
</feature>
<feature type="transmembrane region" description="Helical" evidence="6">
    <location>
        <begin position="95"/>
        <end position="115"/>
    </location>
</feature>
<dbReference type="Gene3D" id="1.10.3730.20">
    <property type="match status" value="2"/>
</dbReference>
<evidence type="ECO:0000313" key="9">
    <source>
        <dbReference type="Proteomes" id="UP001165393"/>
    </source>
</evidence>
<dbReference type="PANTHER" id="PTHR32322">
    <property type="entry name" value="INNER MEMBRANE TRANSPORTER"/>
    <property type="match status" value="1"/>
</dbReference>
<evidence type="ECO:0000259" key="7">
    <source>
        <dbReference type="Pfam" id="PF00892"/>
    </source>
</evidence>
<keyword evidence="5 6" id="KW-0472">Membrane</keyword>
<dbReference type="InterPro" id="IPR037185">
    <property type="entry name" value="EmrE-like"/>
</dbReference>
<proteinExistence type="predicted"/>
<reference evidence="8 9" key="1">
    <citation type="journal article" date="2013" name="Antonie Van Leeuwenhoek">
        <title>Echinimonas agarilytica gen. nov., sp. nov., a new gammaproteobacterium isolated from the sea urchin Strongylocentrotus intermedius.</title>
        <authorList>
            <person name="Nedashkovskaya O.I."/>
            <person name="Stenkova A.M."/>
            <person name="Zhukova N.V."/>
            <person name="Van Trappen S."/>
            <person name="Lee J.S."/>
            <person name="Kim S.B."/>
        </authorList>
    </citation>
    <scope>NUCLEOTIDE SEQUENCE [LARGE SCALE GENOMIC DNA]</scope>
    <source>
        <strain evidence="8 9">KMM 6351</strain>
    </source>
</reference>
<feature type="transmembrane region" description="Helical" evidence="6">
    <location>
        <begin position="9"/>
        <end position="29"/>
    </location>
</feature>
<protein>
    <submittedName>
        <fullName evidence="8">DMT family transporter</fullName>
    </submittedName>
</protein>
<feature type="transmembrane region" description="Helical" evidence="6">
    <location>
        <begin position="243"/>
        <end position="262"/>
    </location>
</feature>
<evidence type="ECO:0000256" key="2">
    <source>
        <dbReference type="ARBA" id="ARBA00022475"/>
    </source>
</evidence>
<evidence type="ECO:0000256" key="4">
    <source>
        <dbReference type="ARBA" id="ARBA00022989"/>
    </source>
</evidence>
<evidence type="ECO:0000256" key="5">
    <source>
        <dbReference type="ARBA" id="ARBA00023136"/>
    </source>
</evidence>
<feature type="transmembrane region" description="Helical" evidence="6">
    <location>
        <begin position="183"/>
        <end position="204"/>
    </location>
</feature>
<feature type="domain" description="EamA" evidence="7">
    <location>
        <begin position="152"/>
        <end position="283"/>
    </location>
</feature>
<dbReference type="PANTHER" id="PTHR32322:SF18">
    <property type="entry name" value="S-ADENOSYLMETHIONINE_S-ADENOSYLHOMOCYSTEINE TRANSPORTER"/>
    <property type="match status" value="1"/>
</dbReference>
<feature type="transmembrane region" description="Helical" evidence="6">
    <location>
        <begin position="153"/>
        <end position="171"/>
    </location>
</feature>
<sequence length="298" mass="32363">MPHHLLPQVALVFAAMLWGSSFIALKIAFDDYPALLVIFFRMLAASVCFLLVWKRLKHFEYRTGDWKLLLLMSLAEPCLYFVFEGLALQHTSASQAGMITALLPPMVAVLAFITLKERLNRTSLIGFGLAFSGVVLLSALAESDLHAPNPLLGNVYELIAMVCAAVYCLCLKTLSSRYSPVALTALQAFAGSIFFAPAAIWVGFPEQHSWSGIMATLYLGVGVTLGAYLLYNTAIAHIELSRATAFTNLIPIFTLVFAYAVLGEQLGLTQLMACGVILVGVLISQWCPSSDGKPRHAA</sequence>
<keyword evidence="9" id="KW-1185">Reference proteome</keyword>
<dbReference type="Pfam" id="PF00892">
    <property type="entry name" value="EamA"/>
    <property type="match status" value="2"/>
</dbReference>
<comment type="subcellular location">
    <subcellularLocation>
        <location evidence="1">Cell membrane</location>
        <topology evidence="1">Multi-pass membrane protein</topology>
    </subcellularLocation>
</comment>
<keyword evidence="4 6" id="KW-1133">Transmembrane helix</keyword>
<feature type="transmembrane region" description="Helical" evidence="6">
    <location>
        <begin position="65"/>
        <end position="83"/>
    </location>
</feature>
<comment type="caution">
    <text evidence="8">The sequence shown here is derived from an EMBL/GenBank/DDBJ whole genome shotgun (WGS) entry which is preliminary data.</text>
</comment>
<dbReference type="InterPro" id="IPR000620">
    <property type="entry name" value="EamA_dom"/>
</dbReference>
<feature type="transmembrane region" description="Helical" evidence="6">
    <location>
        <begin position="35"/>
        <end position="53"/>
    </location>
</feature>
<evidence type="ECO:0000256" key="3">
    <source>
        <dbReference type="ARBA" id="ARBA00022692"/>
    </source>
</evidence>
<feature type="domain" description="EamA" evidence="7">
    <location>
        <begin position="10"/>
        <end position="138"/>
    </location>
</feature>
<gene>
    <name evidence="8" type="ORF">NAF29_14240</name>
</gene>
<evidence type="ECO:0000256" key="6">
    <source>
        <dbReference type="SAM" id="Phobius"/>
    </source>
</evidence>
<evidence type="ECO:0000256" key="1">
    <source>
        <dbReference type="ARBA" id="ARBA00004651"/>
    </source>
</evidence>
<feature type="transmembrane region" description="Helical" evidence="6">
    <location>
        <begin position="122"/>
        <end position="141"/>
    </location>
</feature>
<keyword evidence="3 6" id="KW-0812">Transmembrane</keyword>
<keyword evidence="2" id="KW-1003">Cell membrane</keyword>
<organism evidence="8 9">
    <name type="scientific">Echinimonas agarilytica</name>
    <dbReference type="NCBI Taxonomy" id="1215918"/>
    <lineage>
        <taxon>Bacteria</taxon>
        <taxon>Pseudomonadati</taxon>
        <taxon>Pseudomonadota</taxon>
        <taxon>Gammaproteobacteria</taxon>
        <taxon>Alteromonadales</taxon>
        <taxon>Echinimonadaceae</taxon>
        <taxon>Echinimonas</taxon>
    </lineage>
</organism>
<feature type="transmembrane region" description="Helical" evidence="6">
    <location>
        <begin position="210"/>
        <end position="231"/>
    </location>
</feature>